<keyword evidence="9" id="KW-1185">Reference proteome</keyword>
<dbReference type="CDD" id="cd01166">
    <property type="entry name" value="KdgK"/>
    <property type="match status" value="1"/>
</dbReference>
<dbReference type="InterPro" id="IPR002173">
    <property type="entry name" value="Carboh/pur_kinase_PfkB_CS"/>
</dbReference>
<feature type="region of interest" description="Disordered" evidence="6">
    <location>
        <begin position="207"/>
        <end position="226"/>
    </location>
</feature>
<dbReference type="PANTHER" id="PTHR43085:SF1">
    <property type="entry name" value="PSEUDOURIDINE KINASE-RELATED"/>
    <property type="match status" value="1"/>
</dbReference>
<dbReference type="RefSeq" id="WP_376978339.1">
    <property type="nucleotide sequence ID" value="NZ_JBHSDQ010000006.1"/>
</dbReference>
<evidence type="ECO:0000313" key="9">
    <source>
        <dbReference type="Proteomes" id="UP001595778"/>
    </source>
</evidence>
<name>A0ABV8WP56_9MICC</name>
<dbReference type="InterPro" id="IPR050306">
    <property type="entry name" value="PfkB_Carbo_kinase"/>
</dbReference>
<evidence type="ECO:0000256" key="6">
    <source>
        <dbReference type="SAM" id="MobiDB-lite"/>
    </source>
</evidence>
<keyword evidence="2" id="KW-0808">Transferase</keyword>
<keyword evidence="3" id="KW-0547">Nucleotide-binding</keyword>
<evidence type="ECO:0000256" key="4">
    <source>
        <dbReference type="ARBA" id="ARBA00022777"/>
    </source>
</evidence>
<dbReference type="EMBL" id="JBHSDQ010000006">
    <property type="protein sequence ID" value="MFC4397218.1"/>
    <property type="molecule type" value="Genomic_DNA"/>
</dbReference>
<evidence type="ECO:0000259" key="7">
    <source>
        <dbReference type="Pfam" id="PF00294"/>
    </source>
</evidence>
<evidence type="ECO:0000256" key="2">
    <source>
        <dbReference type="ARBA" id="ARBA00022679"/>
    </source>
</evidence>
<dbReference type="Proteomes" id="UP001595778">
    <property type="component" value="Unassembled WGS sequence"/>
</dbReference>
<keyword evidence="4 8" id="KW-0418">Kinase</keyword>
<dbReference type="InterPro" id="IPR011611">
    <property type="entry name" value="PfkB_dom"/>
</dbReference>
<dbReference type="Gene3D" id="3.40.1190.20">
    <property type="match status" value="1"/>
</dbReference>
<comment type="similarity">
    <text evidence="1">Belongs to the carbohydrate kinase PfkB family.</text>
</comment>
<keyword evidence="5" id="KW-0067">ATP-binding</keyword>
<evidence type="ECO:0000313" key="8">
    <source>
        <dbReference type="EMBL" id="MFC4397218.1"/>
    </source>
</evidence>
<sequence>MTAPALDPVGLLTFGESMVSLRSTGPLANGGTLNMQVAGAESNVAIGVARLGHTSAWAGAVGADPHGEFIVTQLRGEGVHLHHSVHPDRSTGVMFLEQRTADLSRAFYYRAGSAGATISRDHVAAALDGGARILHLTGITPALSAEARDAVEYAAERAAGEGIVVSFDVNYRSKLWSRDQARAVLGLLARHATIVIASDDELDLIAPPQAGSGAAGRPGNTGASDEATADVEACAARRLLEAGVREVVVKRGAAGAAVYTAEGLLEAPALAVTCLDTVGAGDAFTAGYLSALLGGAKVPERLHRGILAGAFAVSTRGDWEGLPRPEELALLDAARGSTQR</sequence>
<proteinExistence type="inferred from homology"/>
<dbReference type="Pfam" id="PF00294">
    <property type="entry name" value="PfkB"/>
    <property type="match status" value="1"/>
</dbReference>
<dbReference type="PROSITE" id="PS00584">
    <property type="entry name" value="PFKB_KINASES_2"/>
    <property type="match status" value="1"/>
</dbReference>
<protein>
    <submittedName>
        <fullName evidence="8">Sugar kinase</fullName>
    </submittedName>
</protein>
<organism evidence="8 9">
    <name type="scientific">Arthrobacter sedimenti</name>
    <dbReference type="NCBI Taxonomy" id="2694931"/>
    <lineage>
        <taxon>Bacteria</taxon>
        <taxon>Bacillati</taxon>
        <taxon>Actinomycetota</taxon>
        <taxon>Actinomycetes</taxon>
        <taxon>Micrococcales</taxon>
        <taxon>Micrococcaceae</taxon>
        <taxon>Arthrobacter</taxon>
    </lineage>
</organism>
<evidence type="ECO:0000256" key="1">
    <source>
        <dbReference type="ARBA" id="ARBA00010688"/>
    </source>
</evidence>
<accession>A0ABV8WP56</accession>
<dbReference type="GO" id="GO:0016301">
    <property type="term" value="F:kinase activity"/>
    <property type="evidence" value="ECO:0007669"/>
    <property type="project" value="UniProtKB-KW"/>
</dbReference>
<dbReference type="InterPro" id="IPR029056">
    <property type="entry name" value="Ribokinase-like"/>
</dbReference>
<dbReference type="PANTHER" id="PTHR43085">
    <property type="entry name" value="HEXOKINASE FAMILY MEMBER"/>
    <property type="match status" value="1"/>
</dbReference>
<evidence type="ECO:0000256" key="3">
    <source>
        <dbReference type="ARBA" id="ARBA00022741"/>
    </source>
</evidence>
<comment type="caution">
    <text evidence="8">The sequence shown here is derived from an EMBL/GenBank/DDBJ whole genome shotgun (WGS) entry which is preliminary data.</text>
</comment>
<feature type="domain" description="Carbohydrate kinase PfkB" evidence="7">
    <location>
        <begin position="25"/>
        <end position="322"/>
    </location>
</feature>
<evidence type="ECO:0000256" key="5">
    <source>
        <dbReference type="ARBA" id="ARBA00022840"/>
    </source>
</evidence>
<dbReference type="SUPFAM" id="SSF53613">
    <property type="entry name" value="Ribokinase-like"/>
    <property type="match status" value="1"/>
</dbReference>
<gene>
    <name evidence="8" type="ORF">ACFO0G_14045</name>
</gene>
<reference evidence="9" key="1">
    <citation type="journal article" date="2019" name="Int. J. Syst. Evol. Microbiol.">
        <title>The Global Catalogue of Microorganisms (GCM) 10K type strain sequencing project: providing services to taxonomists for standard genome sequencing and annotation.</title>
        <authorList>
            <consortium name="The Broad Institute Genomics Platform"/>
            <consortium name="The Broad Institute Genome Sequencing Center for Infectious Disease"/>
            <person name="Wu L."/>
            <person name="Ma J."/>
        </authorList>
    </citation>
    <scope>NUCLEOTIDE SEQUENCE [LARGE SCALE GENOMIC DNA]</scope>
    <source>
        <strain evidence="9">PJ61</strain>
    </source>
</reference>